<evidence type="ECO:0000256" key="5">
    <source>
        <dbReference type="ARBA" id="ARBA00022989"/>
    </source>
</evidence>
<accession>A0A1T4L3G1</accession>
<evidence type="ECO:0000256" key="1">
    <source>
        <dbReference type="ARBA" id="ARBA00004651"/>
    </source>
</evidence>
<dbReference type="InterPro" id="IPR020846">
    <property type="entry name" value="MFS_dom"/>
</dbReference>
<feature type="transmembrane region" description="Helical" evidence="7">
    <location>
        <begin position="33"/>
        <end position="54"/>
    </location>
</feature>
<sequence>MAAGIVAAFHVGKMPPALPSVRADLGATLREAGWLLSVINLMTAVGGMAIALTADRFGHRRLILLGTAICLAASLFGSFVNDIAELLVCRFFEGLGFIATTVSAPPLLLRVTKPSDARRAMALWTTYMPAGAGIMMLSAAMILPHASWRLVWLVAAAASGLMLVALLRATLVRKELGPNTVALRPLAKDVGDVLSNGGLVAIALCFGAYSSCWFAIVGFLPTLQIERLGLSPSSAAVITALVTFVNVAGNLAAGVLLGRGVPRIVLIVGAALPMAFCAAGIFVDGTPDVVRLVLAAVYSMIIGVVPGALFTAIPVHAPRRQLVGAATGLLMQGSNIGALLGPPATAALVSSAGWPAASWLTTITLSTVVVSGIFLHWRERRKLSS</sequence>
<feature type="transmembrane region" description="Helical" evidence="7">
    <location>
        <begin position="356"/>
        <end position="377"/>
    </location>
</feature>
<dbReference type="CDD" id="cd06174">
    <property type="entry name" value="MFS"/>
    <property type="match status" value="1"/>
</dbReference>
<evidence type="ECO:0000313" key="10">
    <source>
        <dbReference type="Proteomes" id="UP000190092"/>
    </source>
</evidence>
<dbReference type="STRING" id="225324.SAMN02745126_01319"/>
<feature type="transmembrane region" description="Helical" evidence="7">
    <location>
        <begin position="264"/>
        <end position="283"/>
    </location>
</feature>
<dbReference type="RefSeq" id="WP_139373740.1">
    <property type="nucleotide sequence ID" value="NZ_FUWJ01000001.1"/>
</dbReference>
<comment type="subcellular location">
    <subcellularLocation>
        <location evidence="1">Cell membrane</location>
        <topology evidence="1">Multi-pass membrane protein</topology>
    </subcellularLocation>
</comment>
<keyword evidence="6 7" id="KW-0472">Membrane</keyword>
<dbReference type="SUPFAM" id="SSF103473">
    <property type="entry name" value="MFS general substrate transporter"/>
    <property type="match status" value="1"/>
</dbReference>
<evidence type="ECO:0000256" key="7">
    <source>
        <dbReference type="SAM" id="Phobius"/>
    </source>
</evidence>
<dbReference type="InterPro" id="IPR036259">
    <property type="entry name" value="MFS_trans_sf"/>
</dbReference>
<evidence type="ECO:0000313" key="9">
    <source>
        <dbReference type="EMBL" id="SJZ49128.1"/>
    </source>
</evidence>
<evidence type="ECO:0000256" key="2">
    <source>
        <dbReference type="ARBA" id="ARBA00022448"/>
    </source>
</evidence>
<feature type="transmembrane region" description="Helical" evidence="7">
    <location>
        <begin position="91"/>
        <end position="109"/>
    </location>
</feature>
<dbReference type="PANTHER" id="PTHR42718">
    <property type="entry name" value="MAJOR FACILITATOR SUPERFAMILY MULTIDRUG TRANSPORTER MFSC"/>
    <property type="match status" value="1"/>
</dbReference>
<feature type="transmembrane region" description="Helical" evidence="7">
    <location>
        <begin position="61"/>
        <end position="79"/>
    </location>
</feature>
<evidence type="ECO:0000256" key="6">
    <source>
        <dbReference type="ARBA" id="ARBA00023136"/>
    </source>
</evidence>
<dbReference type="Proteomes" id="UP000190092">
    <property type="component" value="Unassembled WGS sequence"/>
</dbReference>
<dbReference type="PROSITE" id="PS50850">
    <property type="entry name" value="MFS"/>
    <property type="match status" value="1"/>
</dbReference>
<dbReference type="OrthoDB" id="7841035at2"/>
<dbReference type="InterPro" id="IPR011701">
    <property type="entry name" value="MFS"/>
</dbReference>
<dbReference type="GO" id="GO:0005886">
    <property type="term" value="C:plasma membrane"/>
    <property type="evidence" value="ECO:0007669"/>
    <property type="project" value="UniProtKB-SubCell"/>
</dbReference>
<gene>
    <name evidence="9" type="ORF">SAMN02745126_01319</name>
</gene>
<feature type="transmembrane region" description="Helical" evidence="7">
    <location>
        <begin position="289"/>
        <end position="310"/>
    </location>
</feature>
<evidence type="ECO:0000259" key="8">
    <source>
        <dbReference type="PROSITE" id="PS50850"/>
    </source>
</evidence>
<organism evidence="9 10">
    <name type="scientific">Enhydrobacter aerosaccus</name>
    <dbReference type="NCBI Taxonomy" id="225324"/>
    <lineage>
        <taxon>Bacteria</taxon>
        <taxon>Pseudomonadati</taxon>
        <taxon>Pseudomonadota</taxon>
        <taxon>Alphaproteobacteria</taxon>
        <taxon>Hyphomicrobiales</taxon>
        <taxon>Enhydrobacter</taxon>
    </lineage>
</organism>
<dbReference type="PANTHER" id="PTHR42718:SF46">
    <property type="entry name" value="BLR6921 PROTEIN"/>
    <property type="match status" value="1"/>
</dbReference>
<keyword evidence="5 7" id="KW-1133">Transmembrane helix</keyword>
<feature type="transmembrane region" description="Helical" evidence="7">
    <location>
        <begin position="193"/>
        <end position="216"/>
    </location>
</feature>
<protein>
    <submittedName>
        <fullName evidence="9">Predicted arabinose efflux permease, MFS family</fullName>
    </submittedName>
</protein>
<dbReference type="AlphaFoldDB" id="A0A1T4L3G1"/>
<feature type="transmembrane region" description="Helical" evidence="7">
    <location>
        <begin position="121"/>
        <end position="144"/>
    </location>
</feature>
<evidence type="ECO:0000256" key="3">
    <source>
        <dbReference type="ARBA" id="ARBA00022475"/>
    </source>
</evidence>
<keyword evidence="4 7" id="KW-0812">Transmembrane</keyword>
<proteinExistence type="predicted"/>
<feature type="transmembrane region" description="Helical" evidence="7">
    <location>
        <begin position="236"/>
        <end position="257"/>
    </location>
</feature>
<keyword evidence="2" id="KW-0813">Transport</keyword>
<dbReference type="GO" id="GO:0022857">
    <property type="term" value="F:transmembrane transporter activity"/>
    <property type="evidence" value="ECO:0007669"/>
    <property type="project" value="InterPro"/>
</dbReference>
<evidence type="ECO:0000256" key="4">
    <source>
        <dbReference type="ARBA" id="ARBA00022692"/>
    </source>
</evidence>
<feature type="domain" description="Major facilitator superfamily (MFS) profile" evidence="8">
    <location>
        <begin position="1"/>
        <end position="381"/>
    </location>
</feature>
<feature type="transmembrane region" description="Helical" evidence="7">
    <location>
        <begin position="322"/>
        <end position="344"/>
    </location>
</feature>
<name>A0A1T4L3G1_9HYPH</name>
<dbReference type="EMBL" id="FUWJ01000001">
    <property type="protein sequence ID" value="SJZ49128.1"/>
    <property type="molecule type" value="Genomic_DNA"/>
</dbReference>
<reference evidence="10" key="1">
    <citation type="submission" date="2017-02" db="EMBL/GenBank/DDBJ databases">
        <authorList>
            <person name="Varghese N."/>
            <person name="Submissions S."/>
        </authorList>
    </citation>
    <scope>NUCLEOTIDE SEQUENCE [LARGE SCALE GENOMIC DNA]</scope>
    <source>
        <strain evidence="10">ATCC 27094</strain>
    </source>
</reference>
<keyword evidence="3" id="KW-1003">Cell membrane</keyword>
<dbReference type="Gene3D" id="1.20.1250.20">
    <property type="entry name" value="MFS general substrate transporter like domains"/>
    <property type="match status" value="2"/>
</dbReference>
<dbReference type="Pfam" id="PF07690">
    <property type="entry name" value="MFS_1"/>
    <property type="match status" value="1"/>
</dbReference>
<keyword evidence="10" id="KW-1185">Reference proteome</keyword>
<feature type="transmembrane region" description="Helical" evidence="7">
    <location>
        <begin position="150"/>
        <end position="172"/>
    </location>
</feature>